<name>A0A4P7GJK4_9ACTN</name>
<evidence type="ECO:0000313" key="4">
    <source>
        <dbReference type="Proteomes" id="UP000294894"/>
    </source>
</evidence>
<feature type="domain" description="Phospholipase D-like" evidence="2">
    <location>
        <begin position="66"/>
        <end position="191"/>
    </location>
</feature>
<dbReference type="Gene3D" id="3.30.870.10">
    <property type="entry name" value="Endonuclease Chain A"/>
    <property type="match status" value="1"/>
</dbReference>
<evidence type="ECO:0000256" key="1">
    <source>
        <dbReference type="SAM" id="SignalP"/>
    </source>
</evidence>
<dbReference type="InterPro" id="IPR025202">
    <property type="entry name" value="PLD-like_dom"/>
</dbReference>
<sequence>MYWVDHMFLRRVGICLAAAMLASLLQVATVSSPAAAARGFTPQPGVTFNSAIGSEAKRRQVITKIIKTIKATPRREEIRIMTWNLQSTAAVDAMLRAQRRNVRVQLLMARTNAVRIENESFRRLQRGLKRGNRGRPADRRSWARLCGGSCRGENGTAHAKFYLFSKSGRARNVLIQGSANLTAASAHNQWNDIYTTTRRSGPYGFTRKIFTQMAKDRPVRPPYASWQNNGEKLAFFPGVGRRSGDPVMQLLNKVRCRGATNTASGRTRIRIVPDVIREQRGMELGRKVRRLWLDGCDIRIGYTVIGKDVSRMLRAPSRRGPVPLRHMVEDVNGDGQFDNYFHMKAMTIVGNVGGRRANHVVLNGSSNWSTVADRSDENIGVYWRKGLTNRYQEHIIYWLRHFDRRNAAAAAADSPLARTTAAQGGLTDDGLLFGTGPVNGVDPYANVDMD</sequence>
<keyword evidence="1" id="KW-0732">Signal</keyword>
<evidence type="ECO:0000313" key="3">
    <source>
        <dbReference type="EMBL" id="QBR91949.1"/>
    </source>
</evidence>
<accession>A0A4P7GJK4</accession>
<reference evidence="3 4" key="1">
    <citation type="submission" date="2019-03" db="EMBL/GenBank/DDBJ databases">
        <title>Three New Species of Nocardioides, Nocardioides euryhalodurans sp. nov., Nocardioides seonyuensis sp. nov. and Nocardioides eburneoflavus sp. nov., Iolated from Soil.</title>
        <authorList>
            <person name="Roh S.G."/>
            <person name="Lee C."/>
            <person name="Kim M.-K."/>
            <person name="Kim S.B."/>
        </authorList>
    </citation>
    <scope>NUCLEOTIDE SEQUENCE [LARGE SCALE GENOMIC DNA]</scope>
    <source>
        <strain evidence="3 4">MMS17-SY117</strain>
    </source>
</reference>
<feature type="signal peptide" evidence="1">
    <location>
        <begin position="1"/>
        <end position="36"/>
    </location>
</feature>
<evidence type="ECO:0000259" key="2">
    <source>
        <dbReference type="Pfam" id="PF13091"/>
    </source>
</evidence>
<dbReference type="OrthoDB" id="3740959at2"/>
<dbReference type="Proteomes" id="UP000294894">
    <property type="component" value="Chromosome"/>
</dbReference>
<proteinExistence type="predicted"/>
<dbReference type="SUPFAM" id="SSF56024">
    <property type="entry name" value="Phospholipase D/nuclease"/>
    <property type="match status" value="1"/>
</dbReference>
<organism evidence="3 4">
    <name type="scientific">Nocardioides euryhalodurans</name>
    <dbReference type="NCBI Taxonomy" id="2518370"/>
    <lineage>
        <taxon>Bacteria</taxon>
        <taxon>Bacillati</taxon>
        <taxon>Actinomycetota</taxon>
        <taxon>Actinomycetes</taxon>
        <taxon>Propionibacteriales</taxon>
        <taxon>Nocardioidaceae</taxon>
        <taxon>Nocardioides</taxon>
    </lineage>
</organism>
<feature type="chain" id="PRO_5020871078" description="Phospholipase D-like domain-containing protein" evidence="1">
    <location>
        <begin position="37"/>
        <end position="450"/>
    </location>
</feature>
<dbReference type="EMBL" id="CP038267">
    <property type="protein sequence ID" value="QBR91949.1"/>
    <property type="molecule type" value="Genomic_DNA"/>
</dbReference>
<gene>
    <name evidence="3" type="ORF">EXE57_06405</name>
</gene>
<dbReference type="AlphaFoldDB" id="A0A4P7GJK4"/>
<protein>
    <recommendedName>
        <fullName evidence="2">Phospholipase D-like domain-containing protein</fullName>
    </recommendedName>
</protein>
<keyword evidence="4" id="KW-1185">Reference proteome</keyword>
<dbReference type="KEGG" id="noy:EXE57_06405"/>
<dbReference type="Pfam" id="PF13091">
    <property type="entry name" value="PLDc_2"/>
    <property type="match status" value="1"/>
</dbReference>